<dbReference type="Proteomes" id="UP000324222">
    <property type="component" value="Unassembled WGS sequence"/>
</dbReference>
<organism evidence="1 2">
    <name type="scientific">Portunus trituberculatus</name>
    <name type="common">Swimming crab</name>
    <name type="synonym">Neptunus trituberculatus</name>
    <dbReference type="NCBI Taxonomy" id="210409"/>
    <lineage>
        <taxon>Eukaryota</taxon>
        <taxon>Metazoa</taxon>
        <taxon>Ecdysozoa</taxon>
        <taxon>Arthropoda</taxon>
        <taxon>Crustacea</taxon>
        <taxon>Multicrustacea</taxon>
        <taxon>Malacostraca</taxon>
        <taxon>Eumalacostraca</taxon>
        <taxon>Eucarida</taxon>
        <taxon>Decapoda</taxon>
        <taxon>Pleocyemata</taxon>
        <taxon>Brachyura</taxon>
        <taxon>Eubrachyura</taxon>
        <taxon>Portunoidea</taxon>
        <taxon>Portunidae</taxon>
        <taxon>Portuninae</taxon>
        <taxon>Portunus</taxon>
    </lineage>
</organism>
<protein>
    <submittedName>
        <fullName evidence="1">Uncharacterized protein</fullName>
    </submittedName>
</protein>
<dbReference type="EMBL" id="VSRR010022281">
    <property type="protein sequence ID" value="MPC64586.1"/>
    <property type="molecule type" value="Genomic_DNA"/>
</dbReference>
<sequence>MTIFKAIEMISRALKSVSLVYNVEILSICL</sequence>
<reference evidence="1 2" key="1">
    <citation type="submission" date="2019-05" db="EMBL/GenBank/DDBJ databases">
        <title>Another draft genome of Portunus trituberculatus and its Hox gene families provides insights of decapod evolution.</title>
        <authorList>
            <person name="Jeong J.-H."/>
            <person name="Song I."/>
            <person name="Kim S."/>
            <person name="Choi T."/>
            <person name="Kim D."/>
            <person name="Ryu S."/>
            <person name="Kim W."/>
        </authorList>
    </citation>
    <scope>NUCLEOTIDE SEQUENCE [LARGE SCALE GENOMIC DNA]</scope>
    <source>
        <tissue evidence="1">Muscle</tissue>
    </source>
</reference>
<accession>A0A5B7H3X0</accession>
<proteinExistence type="predicted"/>
<keyword evidence="2" id="KW-1185">Reference proteome</keyword>
<evidence type="ECO:0000313" key="2">
    <source>
        <dbReference type="Proteomes" id="UP000324222"/>
    </source>
</evidence>
<comment type="caution">
    <text evidence="1">The sequence shown here is derived from an EMBL/GenBank/DDBJ whole genome shotgun (WGS) entry which is preliminary data.</text>
</comment>
<gene>
    <name evidence="1" type="ORF">E2C01_058704</name>
</gene>
<evidence type="ECO:0000313" key="1">
    <source>
        <dbReference type="EMBL" id="MPC64586.1"/>
    </source>
</evidence>
<name>A0A5B7H3X0_PORTR</name>
<dbReference type="AlphaFoldDB" id="A0A5B7H3X0"/>